<keyword evidence="13" id="KW-1185">Reference proteome</keyword>
<evidence type="ECO:0000256" key="9">
    <source>
        <dbReference type="SAM" id="MobiDB-lite"/>
    </source>
</evidence>
<evidence type="ECO:0000313" key="12">
    <source>
        <dbReference type="EMBL" id="OZJ05419.1"/>
    </source>
</evidence>
<comment type="caution">
    <text evidence="12">The sequence shown here is derived from an EMBL/GenBank/DDBJ whole genome shotgun (WGS) entry which is preliminary data.</text>
</comment>
<dbReference type="EC" id="2.7.1.107" evidence="2"/>
<feature type="compositionally biased region" description="Basic and acidic residues" evidence="9">
    <location>
        <begin position="40"/>
        <end position="55"/>
    </location>
</feature>
<keyword evidence="4" id="KW-0547">Nucleotide-binding</keyword>
<feature type="region of interest" description="Disordered" evidence="9">
    <location>
        <begin position="1"/>
        <end position="109"/>
    </location>
</feature>
<protein>
    <recommendedName>
        <fullName evidence="2">diacylglycerol kinase (ATP)</fullName>
        <ecNumber evidence="2">2.7.1.107</ecNumber>
    </recommendedName>
</protein>
<sequence length="749" mass="84388">MPNTQVAPFPMPATSDKTSSEGQSKTPLLTSPFPNGSTDQHVEDLNVRSDAERQPKATIGKTQADKLAKDKNYQVSPQMRERVQSLKAPQQCESSQLHPAPEPDTFVGRDANVPNYRRIDSNYAVPLSQDPVPLDEEQEPKEGQPMMVSMDENRAGDLPEEVRQNMVGEVPMYSLKSLQSKFYAGRDDDLEDRPYLYIFIFANPLSGDQKGADLTDLKVQNFRLKDAPEVEVQIYNILDEAEREKGFSALKVVEKMLEKHRPPFSKSDVIGDAARQRQIHVWSAGGDGTVMTVFDELVMHKVDLEKIFFSCIPFGTGNDFSQVLGWGRTIKHKDILGDRMEEFNEVAKSRLNGYPARLDIWELEVHCYDTGYIRKAGKSHKDETDQKELKRKMCNYISIGVQGWVGSGFENQRTGTRAFNAMVYVHESLKWMLFKGFPPVTRVIERIVINNETALYCPPPPTPMTRRYKKKLAKDKKANEQEKGQGPDEQNVPTFQKHPIDFVIQNVPHIWGREVDMWGDAKSGEEAVSNRQGPTDPANWQPQAANDGRLEVFCIGNIASYLKKLANYRDHVSRIGQFESPFELRFREANRDNGSGVFGGKFKRRYRKDDKLDSGDEGTICFMCDGEFYEVRDPKSLTLRRYAQITSIGQSPDSSRLVRDEMMKREAETQSSGPGTPNPRHAPVQRDVGAEPQLEHGPLNSETSAQITREQPLTASPTTDTPADEPAQVQPDTVEPSSATEINPQGSNV</sequence>
<dbReference type="GO" id="GO:0003700">
    <property type="term" value="F:DNA-binding transcription factor activity"/>
    <property type="evidence" value="ECO:0007669"/>
    <property type="project" value="InterPro"/>
</dbReference>
<feature type="compositionally biased region" description="Polar residues" evidence="9">
    <location>
        <begin position="700"/>
        <end position="721"/>
    </location>
</feature>
<evidence type="ECO:0000256" key="4">
    <source>
        <dbReference type="ARBA" id="ARBA00022741"/>
    </source>
</evidence>
<comment type="subcellular location">
    <subcellularLocation>
        <location evidence="8">Nucleus</location>
    </subcellularLocation>
</comment>
<evidence type="ECO:0000259" key="10">
    <source>
        <dbReference type="PROSITE" id="PS50039"/>
    </source>
</evidence>
<dbReference type="GO" id="GO:0005634">
    <property type="term" value="C:nucleus"/>
    <property type="evidence" value="ECO:0007669"/>
    <property type="project" value="UniProtKB-SubCell"/>
</dbReference>
<dbReference type="GO" id="GO:0004143">
    <property type="term" value="F:ATP-dependent diacylglycerol kinase activity"/>
    <property type="evidence" value="ECO:0007669"/>
    <property type="project" value="UniProtKB-EC"/>
</dbReference>
<dbReference type="InterPro" id="IPR016064">
    <property type="entry name" value="NAD/diacylglycerol_kinase_sf"/>
</dbReference>
<dbReference type="InterPro" id="IPR037607">
    <property type="entry name" value="DGK"/>
</dbReference>
<evidence type="ECO:0000256" key="3">
    <source>
        <dbReference type="ARBA" id="ARBA00022679"/>
    </source>
</evidence>
<keyword evidence="3" id="KW-0808">Transferase</keyword>
<reference evidence="12 13" key="1">
    <citation type="journal article" date="2017" name="Mycologia">
        <title>Bifiguratus adelaidae, gen. et sp. nov., a new member of Mucoromycotina in endophytic and soil-dwelling habitats.</title>
        <authorList>
            <person name="Torres-Cruz T.J."/>
            <person name="Billingsley Tobias T.L."/>
            <person name="Almatruk M."/>
            <person name="Hesse C."/>
            <person name="Kuske C.R."/>
            <person name="Desiro A."/>
            <person name="Benucci G.M."/>
            <person name="Bonito G."/>
            <person name="Stajich J.E."/>
            <person name="Dunlap C."/>
            <person name="Arnold A.E."/>
            <person name="Porras-Alfaro A."/>
        </authorList>
    </citation>
    <scope>NUCLEOTIDE SEQUENCE [LARGE SCALE GENOMIC DNA]</scope>
    <source>
        <strain evidence="12 13">AZ0501</strain>
    </source>
</reference>
<dbReference type="InterPro" id="IPR001206">
    <property type="entry name" value="Diacylglycerol_kinase_cat_dom"/>
</dbReference>
<keyword evidence="7 8" id="KW-0238">DNA-binding</keyword>
<dbReference type="GO" id="GO:0007200">
    <property type="term" value="P:phospholipase C-activating G protein-coupled receptor signaling pathway"/>
    <property type="evidence" value="ECO:0007669"/>
    <property type="project" value="InterPro"/>
</dbReference>
<dbReference type="Gene3D" id="3.40.50.10330">
    <property type="entry name" value="Probable inorganic polyphosphate/atp-NAD kinase, domain 1"/>
    <property type="match status" value="1"/>
</dbReference>
<feature type="domain" description="DAGKc" evidence="11">
    <location>
        <begin position="193"/>
        <end position="367"/>
    </location>
</feature>
<name>A0A261Y468_9FUNG</name>
<dbReference type="Pfam" id="PF00781">
    <property type="entry name" value="DAGK_cat"/>
    <property type="match status" value="1"/>
</dbReference>
<feature type="compositionally biased region" description="Polar residues" evidence="9">
    <location>
        <begin position="529"/>
        <end position="542"/>
    </location>
</feature>
<feature type="DNA-binding region" description="Fork-head" evidence="8">
    <location>
        <begin position="261"/>
        <end position="378"/>
    </location>
</feature>
<dbReference type="Pfam" id="PF00609">
    <property type="entry name" value="DAGK_acc"/>
    <property type="match status" value="1"/>
</dbReference>
<dbReference type="PANTHER" id="PTHR11255">
    <property type="entry name" value="DIACYLGLYCEROL KINASE"/>
    <property type="match status" value="1"/>
</dbReference>
<evidence type="ECO:0000256" key="8">
    <source>
        <dbReference type="PROSITE-ProRule" id="PRU00089"/>
    </source>
</evidence>
<dbReference type="SUPFAM" id="SSF111331">
    <property type="entry name" value="NAD kinase/diacylglycerol kinase-like"/>
    <property type="match status" value="1"/>
</dbReference>
<dbReference type="EMBL" id="MVBO01000015">
    <property type="protein sequence ID" value="OZJ05419.1"/>
    <property type="molecule type" value="Genomic_DNA"/>
</dbReference>
<evidence type="ECO:0000313" key="13">
    <source>
        <dbReference type="Proteomes" id="UP000242875"/>
    </source>
</evidence>
<feature type="compositionally biased region" description="Polar residues" evidence="9">
    <location>
        <begin position="735"/>
        <end position="749"/>
    </location>
</feature>
<feature type="compositionally biased region" description="Polar residues" evidence="9">
    <location>
        <begin position="87"/>
        <end position="97"/>
    </location>
</feature>
<evidence type="ECO:0000256" key="6">
    <source>
        <dbReference type="ARBA" id="ARBA00022840"/>
    </source>
</evidence>
<comment type="similarity">
    <text evidence="1">Belongs to the eukaryotic diacylglycerol kinase family.</text>
</comment>
<feature type="compositionally biased region" description="Basic and acidic residues" evidence="9">
    <location>
        <begin position="475"/>
        <end position="486"/>
    </location>
</feature>
<keyword evidence="5" id="KW-0418">Kinase</keyword>
<feature type="compositionally biased region" description="Polar residues" evidence="9">
    <location>
        <begin position="15"/>
        <end position="39"/>
    </location>
</feature>
<evidence type="ECO:0000256" key="5">
    <source>
        <dbReference type="ARBA" id="ARBA00022777"/>
    </source>
</evidence>
<dbReference type="Proteomes" id="UP000242875">
    <property type="component" value="Unassembled WGS sequence"/>
</dbReference>
<accession>A0A261Y468</accession>
<evidence type="ECO:0000256" key="7">
    <source>
        <dbReference type="ARBA" id="ARBA00023125"/>
    </source>
</evidence>
<keyword evidence="6" id="KW-0067">ATP-binding</keyword>
<dbReference type="AlphaFoldDB" id="A0A261Y468"/>
<evidence type="ECO:0000256" key="2">
    <source>
        <dbReference type="ARBA" id="ARBA00012133"/>
    </source>
</evidence>
<dbReference type="InterPro" id="IPR001766">
    <property type="entry name" value="Fork_head_dom"/>
</dbReference>
<evidence type="ECO:0000256" key="1">
    <source>
        <dbReference type="ARBA" id="ARBA00009280"/>
    </source>
</evidence>
<dbReference type="PROSITE" id="PS50146">
    <property type="entry name" value="DAGK"/>
    <property type="match status" value="1"/>
</dbReference>
<feature type="compositionally biased region" description="Basic and acidic residues" evidence="9">
    <location>
        <begin position="63"/>
        <end position="72"/>
    </location>
</feature>
<proteinExistence type="inferred from homology"/>
<dbReference type="PANTHER" id="PTHR11255:SF121">
    <property type="entry name" value="DIACYLGLYCEROL KINASE (ATP)"/>
    <property type="match status" value="1"/>
</dbReference>
<feature type="region of interest" description="Disordered" evidence="9">
    <location>
        <begin position="469"/>
        <end position="494"/>
    </location>
</feature>
<dbReference type="InterPro" id="IPR017438">
    <property type="entry name" value="ATP-NAD_kinase_N"/>
</dbReference>
<feature type="region of interest" description="Disordered" evidence="9">
    <location>
        <begin position="663"/>
        <end position="749"/>
    </location>
</feature>
<dbReference type="OrthoDB" id="242257at2759"/>
<dbReference type="PROSITE" id="PS50039">
    <property type="entry name" value="FORK_HEAD_3"/>
    <property type="match status" value="1"/>
</dbReference>
<dbReference type="GO" id="GO:0005524">
    <property type="term" value="F:ATP binding"/>
    <property type="evidence" value="ECO:0007669"/>
    <property type="project" value="UniProtKB-KW"/>
</dbReference>
<dbReference type="GO" id="GO:0043565">
    <property type="term" value="F:sequence-specific DNA binding"/>
    <property type="evidence" value="ECO:0007669"/>
    <property type="project" value="InterPro"/>
</dbReference>
<organism evidence="12 13">
    <name type="scientific">Bifiguratus adelaidae</name>
    <dbReference type="NCBI Taxonomy" id="1938954"/>
    <lineage>
        <taxon>Eukaryota</taxon>
        <taxon>Fungi</taxon>
        <taxon>Fungi incertae sedis</taxon>
        <taxon>Mucoromycota</taxon>
        <taxon>Mucoromycotina</taxon>
        <taxon>Endogonomycetes</taxon>
        <taxon>Endogonales</taxon>
        <taxon>Endogonales incertae sedis</taxon>
        <taxon>Bifiguratus</taxon>
    </lineage>
</organism>
<keyword evidence="8" id="KW-0539">Nucleus</keyword>
<dbReference type="InterPro" id="IPR000756">
    <property type="entry name" value="Diacylglycerol_kin_accessory"/>
</dbReference>
<dbReference type="GO" id="GO:0016020">
    <property type="term" value="C:membrane"/>
    <property type="evidence" value="ECO:0007669"/>
    <property type="project" value="TreeGrafter"/>
</dbReference>
<gene>
    <name evidence="12" type="ORF">BZG36_01658</name>
</gene>
<evidence type="ECO:0000259" key="11">
    <source>
        <dbReference type="PROSITE" id="PS50146"/>
    </source>
</evidence>
<feature type="domain" description="Fork-head" evidence="10">
    <location>
        <begin position="261"/>
        <end position="378"/>
    </location>
</feature>
<feature type="region of interest" description="Disordered" evidence="9">
    <location>
        <begin position="523"/>
        <end position="542"/>
    </location>
</feature>